<evidence type="ECO:0000259" key="17">
    <source>
        <dbReference type="PROSITE" id="PS50287"/>
    </source>
</evidence>
<keyword evidence="9" id="KW-0472">Membrane</keyword>
<evidence type="ECO:0000259" key="15">
    <source>
        <dbReference type="PROSITE" id="PS50038"/>
    </source>
</evidence>
<dbReference type="InterPro" id="IPR043504">
    <property type="entry name" value="Peptidase_S1_PA_chymotrypsin"/>
</dbReference>
<dbReference type="InterPro" id="IPR036772">
    <property type="entry name" value="SRCR-like_dom_sf"/>
</dbReference>
<dbReference type="SUPFAM" id="SSF63501">
    <property type="entry name" value="Frizzled cysteine-rich domain"/>
    <property type="match status" value="1"/>
</dbReference>
<dbReference type="GO" id="GO:0006508">
    <property type="term" value="P:proteolysis"/>
    <property type="evidence" value="ECO:0007669"/>
    <property type="project" value="UniProtKB-KW"/>
</dbReference>
<evidence type="ECO:0000313" key="19">
    <source>
        <dbReference type="Proteomes" id="UP001209878"/>
    </source>
</evidence>
<dbReference type="Gene3D" id="4.10.400.10">
    <property type="entry name" value="Low-density Lipoprotein Receptor"/>
    <property type="match status" value="5"/>
</dbReference>
<gene>
    <name evidence="18" type="ORF">NP493_380g01002</name>
</gene>
<feature type="domain" description="SRCR" evidence="17">
    <location>
        <begin position="456"/>
        <end position="539"/>
    </location>
</feature>
<evidence type="ECO:0000256" key="9">
    <source>
        <dbReference type="ARBA" id="ARBA00023136"/>
    </source>
</evidence>
<organism evidence="18 19">
    <name type="scientific">Ridgeia piscesae</name>
    <name type="common">Tubeworm</name>
    <dbReference type="NCBI Taxonomy" id="27915"/>
    <lineage>
        <taxon>Eukaryota</taxon>
        <taxon>Metazoa</taxon>
        <taxon>Spiralia</taxon>
        <taxon>Lophotrochozoa</taxon>
        <taxon>Annelida</taxon>
        <taxon>Polychaeta</taxon>
        <taxon>Sedentaria</taxon>
        <taxon>Canalipalpata</taxon>
        <taxon>Sabellida</taxon>
        <taxon>Siboglinidae</taxon>
        <taxon>Ridgeia</taxon>
    </lineage>
</organism>
<dbReference type="InterPro" id="IPR051221">
    <property type="entry name" value="LDLR-related"/>
</dbReference>
<dbReference type="PROSITE" id="PS00134">
    <property type="entry name" value="TRYPSIN_HIS"/>
    <property type="match status" value="1"/>
</dbReference>
<dbReference type="SUPFAM" id="SSF50494">
    <property type="entry name" value="Trypsin-like serine proteases"/>
    <property type="match status" value="1"/>
</dbReference>
<dbReference type="PROSITE" id="PS50060">
    <property type="entry name" value="MAM_2"/>
    <property type="match status" value="1"/>
</dbReference>
<evidence type="ECO:0000256" key="12">
    <source>
        <dbReference type="ARBA" id="ARBA00023180"/>
    </source>
</evidence>
<feature type="disulfide bond" evidence="13">
    <location>
        <begin position="413"/>
        <end position="425"/>
    </location>
</feature>
<feature type="disulfide bond" evidence="13">
    <location>
        <begin position="395"/>
        <end position="410"/>
    </location>
</feature>
<comment type="caution">
    <text evidence="18">The sequence shown here is derived from an EMBL/GenBank/DDBJ whole genome shotgun (WGS) entry which is preliminary data.</text>
</comment>
<feature type="disulfide bond" evidence="13">
    <location>
        <begin position="432"/>
        <end position="447"/>
    </location>
</feature>
<feature type="disulfide bond" evidence="13">
    <location>
        <begin position="383"/>
        <end position="401"/>
    </location>
</feature>
<feature type="disulfide bond" evidence="13">
    <location>
        <begin position="339"/>
        <end position="351"/>
    </location>
</feature>
<evidence type="ECO:0000256" key="2">
    <source>
        <dbReference type="ARBA" id="ARBA00022670"/>
    </source>
</evidence>
<keyword evidence="8" id="KW-1133">Transmembrane helix</keyword>
<dbReference type="SMART" id="SM00192">
    <property type="entry name" value="LDLa"/>
    <property type="match status" value="5"/>
</dbReference>
<comment type="subcellular location">
    <subcellularLocation>
        <location evidence="1">Cell membrane</location>
        <topology evidence="1">Single-pass type II membrane protein</topology>
    </subcellularLocation>
</comment>
<feature type="disulfide bond" evidence="13">
    <location>
        <begin position="303"/>
        <end position="315"/>
    </location>
</feature>
<keyword evidence="2" id="KW-0645">Protease</keyword>
<dbReference type="InterPro" id="IPR036790">
    <property type="entry name" value="Frizzled_dom_sf"/>
</dbReference>
<dbReference type="Pfam" id="PF15494">
    <property type="entry name" value="SRCR_2"/>
    <property type="match status" value="1"/>
</dbReference>
<keyword evidence="19" id="KW-1185">Reference proteome</keyword>
<feature type="disulfide bond" evidence="13">
    <location>
        <begin position="310"/>
        <end position="328"/>
    </location>
</feature>
<dbReference type="Gene3D" id="1.10.2000.10">
    <property type="entry name" value="Frizzled cysteine-rich domain"/>
    <property type="match status" value="1"/>
</dbReference>
<evidence type="ECO:0000256" key="10">
    <source>
        <dbReference type="ARBA" id="ARBA00023157"/>
    </source>
</evidence>
<dbReference type="EMBL" id="JAODUO010000378">
    <property type="protein sequence ID" value="KAK2181823.1"/>
    <property type="molecule type" value="Genomic_DNA"/>
</dbReference>
<dbReference type="GO" id="GO:0006898">
    <property type="term" value="P:receptor-mediated endocytosis"/>
    <property type="evidence" value="ECO:0007669"/>
    <property type="project" value="TreeGrafter"/>
</dbReference>
<dbReference type="PROSITE" id="PS50068">
    <property type="entry name" value="LDLRA_2"/>
    <property type="match status" value="5"/>
</dbReference>
<feature type="disulfide bond" evidence="13">
    <location>
        <begin position="106"/>
        <end position="124"/>
    </location>
</feature>
<dbReference type="InterPro" id="IPR000998">
    <property type="entry name" value="MAM_dom"/>
</dbReference>
<dbReference type="InterPro" id="IPR001190">
    <property type="entry name" value="SRCR"/>
</dbReference>
<proteinExistence type="predicted"/>
<dbReference type="InterPro" id="IPR023415">
    <property type="entry name" value="LDLR_class-A_CS"/>
</dbReference>
<dbReference type="PANTHER" id="PTHR22722">
    <property type="entry name" value="LOW-DENSITY LIPOPROTEIN RECEPTOR-RELATED PROTEIN 2-RELATED"/>
    <property type="match status" value="1"/>
</dbReference>
<feature type="disulfide bond" evidence="13">
    <location>
        <begin position="99"/>
        <end position="111"/>
    </location>
</feature>
<dbReference type="CDD" id="cd06263">
    <property type="entry name" value="MAM"/>
    <property type="match status" value="1"/>
</dbReference>
<dbReference type="PROSITE" id="PS01209">
    <property type="entry name" value="LDLRA_1"/>
    <property type="match status" value="2"/>
</dbReference>
<dbReference type="GO" id="GO:0016324">
    <property type="term" value="C:apical plasma membrane"/>
    <property type="evidence" value="ECO:0007669"/>
    <property type="project" value="TreeGrafter"/>
</dbReference>
<evidence type="ECO:0000256" key="5">
    <source>
        <dbReference type="ARBA" id="ARBA00022801"/>
    </source>
</evidence>
<evidence type="ECO:0000313" key="18">
    <source>
        <dbReference type="EMBL" id="KAK2181823.1"/>
    </source>
</evidence>
<keyword evidence="7" id="KW-0735">Signal-anchor</keyword>
<evidence type="ECO:0000256" key="7">
    <source>
        <dbReference type="ARBA" id="ARBA00022968"/>
    </source>
</evidence>
<reference evidence="18" key="1">
    <citation type="journal article" date="2023" name="Mol. Biol. Evol.">
        <title>Third-Generation Sequencing Reveals the Adaptive Role of the Epigenome in Three Deep-Sea Polychaetes.</title>
        <authorList>
            <person name="Perez M."/>
            <person name="Aroh O."/>
            <person name="Sun Y."/>
            <person name="Lan Y."/>
            <person name="Juniper S.K."/>
            <person name="Young C.R."/>
            <person name="Angers B."/>
            <person name="Qian P.Y."/>
        </authorList>
    </citation>
    <scope>NUCLEOTIDE SEQUENCE</scope>
    <source>
        <strain evidence="18">R07B-5</strain>
    </source>
</reference>
<dbReference type="CDD" id="cd07066">
    <property type="entry name" value="CRD_FZ"/>
    <property type="match status" value="1"/>
</dbReference>
<keyword evidence="12" id="KW-0325">Glycoprotein</keyword>
<feature type="disulfide bond" evidence="13">
    <location>
        <begin position="118"/>
        <end position="133"/>
    </location>
</feature>
<dbReference type="InterPro" id="IPR013320">
    <property type="entry name" value="ConA-like_dom_sf"/>
</dbReference>
<feature type="domain" description="MAM" evidence="16">
    <location>
        <begin position="139"/>
        <end position="300"/>
    </location>
</feature>
<dbReference type="Proteomes" id="UP001209878">
    <property type="component" value="Unassembled WGS sequence"/>
</dbReference>
<keyword evidence="10 13" id="KW-1015">Disulfide bond</keyword>
<evidence type="ECO:0000256" key="8">
    <source>
        <dbReference type="ARBA" id="ARBA00022989"/>
    </source>
</evidence>
<evidence type="ECO:0000256" key="1">
    <source>
        <dbReference type="ARBA" id="ARBA00004401"/>
    </source>
</evidence>
<feature type="disulfide bond" evidence="13">
    <location>
        <begin position="376"/>
        <end position="388"/>
    </location>
</feature>
<name>A0AAD9NV38_RIDPI</name>
<feature type="disulfide bond" evidence="13">
    <location>
        <begin position="346"/>
        <end position="364"/>
    </location>
</feature>
<dbReference type="InterPro" id="IPR036055">
    <property type="entry name" value="LDL_receptor-like_sf"/>
</dbReference>
<sequence length="613" mass="68652">MRSREEAASYVHVYEAVARKGCYKHVLEFACAALFPACVNGRLIQPCRSFCEEFAHECSYAIRCTALPDDDHPYMCRQSPDRGATPLMTVQPPEVTNNCSPTETQCNNARCVRTSSWCDGVDDCGDFTDELHCGQESDLDCDFEDGSTCGYQQDTETSHFEWMLQTAVSPSGETGPYWDHTRKNASGHYLLAEASGRYYLDRARLISPQATSNQDQCLRFYYYMFGEDIHSLNVYLNQNGGNETLAWQRRRNHGDSWVQGYVTVPSGENRSVTFEAVRGESFKSDIAIDDITLRHGTCPDQTCEKDEFMCSNNHCLSTGYQCNGINDCGDFSDEYNCECTSKQFRCGFGMCIDDYKRCDNDYDCPDNSDELNCGKCRLGQHTCPDGKCIMKEWLCDRDPDCADGSDEENCATCSDLQFACQDYSCVAATAHCDGVPQCSDASDEEKCFRQNDKKIVEIYKDGLWWPICADGFPKDQLSNVCKEIGMGSFISKNVITTQGDFFMKYTGAGSTKYLSGKLEKSTTCPGSSVLSVLCNPKECGTRSARVPEAYIVHGEQAVAGRWPWQIGLYIHGVYTCGGSLVSHDHVISAAHCTMYVTVFHQYRLLILHKTHND</sequence>
<dbReference type="InterPro" id="IPR009003">
    <property type="entry name" value="Peptidase_S1_PA"/>
</dbReference>
<evidence type="ECO:0000256" key="14">
    <source>
        <dbReference type="PROSITE-ProRule" id="PRU00196"/>
    </source>
</evidence>
<dbReference type="SUPFAM" id="SSF49899">
    <property type="entry name" value="Concanavalin A-like lectins/glucanases"/>
    <property type="match status" value="1"/>
</dbReference>
<evidence type="ECO:0000256" key="3">
    <source>
        <dbReference type="ARBA" id="ARBA00022692"/>
    </source>
</evidence>
<evidence type="ECO:0000259" key="16">
    <source>
        <dbReference type="PROSITE" id="PS50060"/>
    </source>
</evidence>
<keyword evidence="11" id="KW-0675">Receptor</keyword>
<evidence type="ECO:0000256" key="4">
    <source>
        <dbReference type="ARBA" id="ARBA00022737"/>
    </source>
</evidence>
<dbReference type="InterPro" id="IPR018114">
    <property type="entry name" value="TRYPSIN_HIS"/>
</dbReference>
<dbReference type="InterPro" id="IPR002172">
    <property type="entry name" value="LDrepeatLR_classA_rpt"/>
</dbReference>
<dbReference type="PROSITE" id="PS50038">
    <property type="entry name" value="FZ"/>
    <property type="match status" value="1"/>
</dbReference>
<keyword evidence="5" id="KW-0378">Hydrolase</keyword>
<dbReference type="GO" id="GO:0042562">
    <property type="term" value="F:hormone binding"/>
    <property type="evidence" value="ECO:0007669"/>
    <property type="project" value="TreeGrafter"/>
</dbReference>
<accession>A0AAD9NV38</accession>
<keyword evidence="4" id="KW-0677">Repeat</keyword>
<keyword evidence="6" id="KW-0720">Serine protease</keyword>
<dbReference type="PROSITE" id="PS50287">
    <property type="entry name" value="SRCR_2"/>
    <property type="match status" value="1"/>
</dbReference>
<comment type="caution">
    <text evidence="14">Lacks conserved residue(s) required for the propagation of feature annotation.</text>
</comment>
<dbReference type="InterPro" id="IPR001254">
    <property type="entry name" value="Trypsin_dom"/>
</dbReference>
<dbReference type="GO" id="GO:0043235">
    <property type="term" value="C:receptor complex"/>
    <property type="evidence" value="ECO:0007669"/>
    <property type="project" value="TreeGrafter"/>
</dbReference>
<evidence type="ECO:0000256" key="13">
    <source>
        <dbReference type="PROSITE-ProRule" id="PRU00124"/>
    </source>
</evidence>
<dbReference type="Pfam" id="PF01392">
    <property type="entry name" value="Fz"/>
    <property type="match status" value="1"/>
</dbReference>
<dbReference type="Gene3D" id="2.40.10.10">
    <property type="entry name" value="Trypsin-like serine proteases"/>
    <property type="match status" value="1"/>
</dbReference>
<keyword evidence="3" id="KW-0812">Transmembrane</keyword>
<feature type="disulfide bond" evidence="13">
    <location>
        <begin position="322"/>
        <end position="337"/>
    </location>
</feature>
<protein>
    <submittedName>
        <fullName evidence="18">Uncharacterized protein</fullName>
    </submittedName>
</protein>
<dbReference type="CDD" id="cd00112">
    <property type="entry name" value="LDLa"/>
    <property type="match status" value="5"/>
</dbReference>
<dbReference type="SUPFAM" id="SSF56487">
    <property type="entry name" value="SRCR-like"/>
    <property type="match status" value="1"/>
</dbReference>
<evidence type="ECO:0000256" key="11">
    <source>
        <dbReference type="ARBA" id="ARBA00023170"/>
    </source>
</evidence>
<dbReference type="Pfam" id="PF00089">
    <property type="entry name" value="Trypsin"/>
    <property type="match status" value="1"/>
</dbReference>
<dbReference type="PANTHER" id="PTHR22722:SF14">
    <property type="entry name" value="MEGALIN, ISOFORM A"/>
    <property type="match status" value="1"/>
</dbReference>
<dbReference type="Gene3D" id="2.60.120.200">
    <property type="match status" value="1"/>
</dbReference>
<dbReference type="GO" id="GO:0004252">
    <property type="term" value="F:serine-type endopeptidase activity"/>
    <property type="evidence" value="ECO:0007669"/>
    <property type="project" value="InterPro"/>
</dbReference>
<dbReference type="AlphaFoldDB" id="A0AAD9NV38"/>
<feature type="disulfide bond" evidence="13">
    <location>
        <begin position="358"/>
        <end position="373"/>
    </location>
</feature>
<dbReference type="SMART" id="SM00137">
    <property type="entry name" value="MAM"/>
    <property type="match status" value="1"/>
</dbReference>
<dbReference type="Pfam" id="PF00057">
    <property type="entry name" value="Ldl_recept_a"/>
    <property type="match status" value="5"/>
</dbReference>
<dbReference type="Pfam" id="PF00629">
    <property type="entry name" value="MAM"/>
    <property type="match status" value="1"/>
</dbReference>
<dbReference type="SUPFAM" id="SSF57424">
    <property type="entry name" value="LDL receptor-like module"/>
    <property type="match status" value="5"/>
</dbReference>
<feature type="disulfide bond" evidence="13">
    <location>
        <begin position="420"/>
        <end position="438"/>
    </location>
</feature>
<dbReference type="InterPro" id="IPR020067">
    <property type="entry name" value="Frizzled_dom"/>
</dbReference>
<evidence type="ECO:0000256" key="6">
    <source>
        <dbReference type="ARBA" id="ARBA00022825"/>
    </source>
</evidence>
<dbReference type="PRINTS" id="PR00261">
    <property type="entry name" value="LDLRECEPTOR"/>
</dbReference>
<feature type="domain" description="FZ" evidence="15">
    <location>
        <begin position="1"/>
        <end position="102"/>
    </location>
</feature>